<proteinExistence type="predicted"/>
<evidence type="ECO:0000256" key="7">
    <source>
        <dbReference type="ARBA" id="ARBA00022725"/>
    </source>
</evidence>
<dbReference type="InterPro" id="IPR000276">
    <property type="entry name" value="GPCR_Rhodpsn"/>
</dbReference>
<evidence type="ECO:0000256" key="10">
    <source>
        <dbReference type="ARBA" id="ARBA00023136"/>
    </source>
</evidence>
<dbReference type="GO" id="GO:0005886">
    <property type="term" value="C:plasma membrane"/>
    <property type="evidence" value="ECO:0007669"/>
    <property type="project" value="UniProtKB-SubCell"/>
</dbReference>
<keyword evidence="11 16" id="KW-0675">Receptor</keyword>
<dbReference type="GO" id="GO:0004984">
    <property type="term" value="F:olfactory receptor activity"/>
    <property type="evidence" value="ECO:0007669"/>
    <property type="project" value="InterPro"/>
</dbReference>
<feature type="transmembrane region" description="Helical" evidence="13">
    <location>
        <begin position="198"/>
        <end position="219"/>
    </location>
</feature>
<dbReference type="InterPro" id="IPR000725">
    <property type="entry name" value="Olfact_rcpt"/>
</dbReference>
<dbReference type="SUPFAM" id="SSF81321">
    <property type="entry name" value="Family A G protein-coupled receptor-like"/>
    <property type="match status" value="1"/>
</dbReference>
<evidence type="ECO:0000256" key="6">
    <source>
        <dbReference type="ARBA" id="ARBA00022692"/>
    </source>
</evidence>
<evidence type="ECO:0000313" key="15">
    <source>
        <dbReference type="Proteomes" id="UP000245341"/>
    </source>
</evidence>
<dbReference type="CDD" id="cd15227">
    <property type="entry name" value="7tmA_OR14-like"/>
    <property type="match status" value="1"/>
</dbReference>
<dbReference type="FunFam" id="1.20.1070.10:FF:000037">
    <property type="entry name" value="Olfactory receptor"/>
    <property type="match status" value="1"/>
</dbReference>
<keyword evidence="9" id="KW-0297">G-protein coupled receptor</keyword>
<dbReference type="GO" id="GO:0004930">
    <property type="term" value="F:G protein-coupled receptor activity"/>
    <property type="evidence" value="ECO:0007669"/>
    <property type="project" value="UniProtKB-KW"/>
</dbReference>
<feature type="transmembrane region" description="Helical" evidence="13">
    <location>
        <begin position="270"/>
        <end position="290"/>
    </location>
</feature>
<dbReference type="PRINTS" id="PR00245">
    <property type="entry name" value="OLFACTORYR"/>
</dbReference>
<evidence type="ECO:0000256" key="13">
    <source>
        <dbReference type="SAM" id="Phobius"/>
    </source>
</evidence>
<dbReference type="KEGG" id="lww:115945064"/>
<dbReference type="PANTHER" id="PTHR26452">
    <property type="entry name" value="OLFACTORY RECEPTOR"/>
    <property type="match status" value="1"/>
</dbReference>
<dbReference type="PRINTS" id="PR00237">
    <property type="entry name" value="GPCRRHODOPSN"/>
</dbReference>
<reference evidence="16" key="1">
    <citation type="submission" date="2025-08" db="UniProtKB">
        <authorList>
            <consortium name="RefSeq"/>
        </authorList>
    </citation>
    <scope>IDENTIFICATION</scope>
    <source>
        <tissue evidence="16">Liver</tissue>
    </source>
</reference>
<dbReference type="InterPro" id="IPR017452">
    <property type="entry name" value="GPCR_Rhodpsn_7TM"/>
</dbReference>
<evidence type="ECO:0000259" key="14">
    <source>
        <dbReference type="PROSITE" id="PS50262"/>
    </source>
</evidence>
<keyword evidence="10 13" id="KW-0472">Membrane</keyword>
<gene>
    <name evidence="16" type="primary">LOC115945064</name>
</gene>
<sequence length="453" mass="50208">MMNQTVIMEFLLLRFTENQLLLRLHAVFLLLIYLLAIVENLIIILLTILDQHLHTPMYFFLRHLPFLDMCLISATVPKSILNSIAFTDSISFLGCVLQVFLEILMSGSEISILTAMSYDHYIAICRPLHYEAVMSKEVCVQLVLVSWLSGGVFGVLYSAGTFSLNFCGSTKIHQLFCDVPALLKLTCSVEHATINVSVVIGVCYGFSCLVCIVVSYVHVFSTVLKIPTRQKQGKAFSTCLPHLFVVSTFLLTGAIAYLKPNSDEPSLPDLFVSMFYSVVPPTLNPVIYCLRRKDIKLALVKVLWRLADYFTGKLNIWASTVSQMPEDIQHGKTSRGLRRLQVVAISDNKFGKLICGDSDLGQHNLKSIPAERVVGAELVLSHLVRAHWPSEEAAVLQVVLDDEAGESIKHQLHVLGVSSPGEVCIDHLGILALVQFLRLILDVAACLVILVGP</sequence>
<evidence type="ECO:0000313" key="16">
    <source>
        <dbReference type="RefSeq" id="XP_030897859.1"/>
    </source>
</evidence>
<evidence type="ECO:0000256" key="3">
    <source>
        <dbReference type="ARBA" id="ARBA00004651"/>
    </source>
</evidence>
<keyword evidence="5" id="KW-0716">Sensory transduction</keyword>
<feature type="transmembrane region" description="Helical" evidence="13">
    <location>
        <begin position="240"/>
        <end position="258"/>
    </location>
</feature>
<evidence type="ECO:0000256" key="1">
    <source>
        <dbReference type="ARBA" id="ARBA00002936"/>
    </source>
</evidence>
<keyword evidence="7" id="KW-0552">Olfaction</keyword>
<dbReference type="RefSeq" id="XP_030897859.1">
    <property type="nucleotide sequence ID" value="XM_031041999.1"/>
</dbReference>
<keyword evidence="6 13" id="KW-0812">Transmembrane</keyword>
<dbReference type="InterPro" id="IPR050516">
    <property type="entry name" value="Olfactory_GPCR"/>
</dbReference>
<organism evidence="15 16">
    <name type="scientific">Leptonychotes weddellii</name>
    <name type="common">Weddell seal</name>
    <name type="synonym">Otaria weddellii</name>
    <dbReference type="NCBI Taxonomy" id="9713"/>
    <lineage>
        <taxon>Eukaryota</taxon>
        <taxon>Metazoa</taxon>
        <taxon>Chordata</taxon>
        <taxon>Craniata</taxon>
        <taxon>Vertebrata</taxon>
        <taxon>Euteleostomi</taxon>
        <taxon>Mammalia</taxon>
        <taxon>Eutheria</taxon>
        <taxon>Laurasiatheria</taxon>
        <taxon>Carnivora</taxon>
        <taxon>Caniformia</taxon>
        <taxon>Pinnipedia</taxon>
        <taxon>Phocidae</taxon>
        <taxon>Monachinae</taxon>
        <taxon>Lobodontini</taxon>
        <taxon>Leptonychotes</taxon>
    </lineage>
</organism>
<keyword evidence="15" id="KW-1185">Reference proteome</keyword>
<evidence type="ECO:0000256" key="9">
    <source>
        <dbReference type="ARBA" id="ARBA00023040"/>
    </source>
</evidence>
<evidence type="ECO:0000256" key="12">
    <source>
        <dbReference type="ARBA" id="ARBA00023224"/>
    </source>
</evidence>
<dbReference type="Gene3D" id="1.20.1070.10">
    <property type="entry name" value="Rhodopsin 7-helix transmembrane proteins"/>
    <property type="match status" value="1"/>
</dbReference>
<comment type="function">
    <text evidence="1">Odorant receptor.</text>
</comment>
<dbReference type="Pfam" id="PF13853">
    <property type="entry name" value="7tm_4"/>
    <property type="match status" value="1"/>
</dbReference>
<name>A0A7F8S0Q8_LEPWE</name>
<evidence type="ECO:0000256" key="8">
    <source>
        <dbReference type="ARBA" id="ARBA00022989"/>
    </source>
</evidence>
<dbReference type="GeneID" id="115945064"/>
<accession>A0A7F8S0Q8</accession>
<evidence type="ECO:0000256" key="5">
    <source>
        <dbReference type="ARBA" id="ARBA00022606"/>
    </source>
</evidence>
<dbReference type="Proteomes" id="UP000245341">
    <property type="component" value="Unplaced"/>
</dbReference>
<feature type="transmembrane region" description="Helical" evidence="13">
    <location>
        <begin position="20"/>
        <end position="46"/>
    </location>
</feature>
<feature type="domain" description="G-protein coupled receptors family 1 profile" evidence="14">
    <location>
        <begin position="39"/>
        <end position="288"/>
    </location>
</feature>
<comment type="function">
    <text evidence="2">Putative odorant or sperm cell receptor.</text>
</comment>
<comment type="subcellular location">
    <subcellularLocation>
        <location evidence="3">Cell membrane</location>
        <topology evidence="3">Multi-pass membrane protein</topology>
    </subcellularLocation>
</comment>
<keyword evidence="12" id="KW-0807">Transducer</keyword>
<evidence type="ECO:0000256" key="11">
    <source>
        <dbReference type="ARBA" id="ARBA00023170"/>
    </source>
</evidence>
<evidence type="ECO:0000256" key="4">
    <source>
        <dbReference type="ARBA" id="ARBA00022475"/>
    </source>
</evidence>
<keyword evidence="4" id="KW-1003">Cell membrane</keyword>
<feature type="transmembrane region" description="Helical" evidence="13">
    <location>
        <begin position="58"/>
        <end position="76"/>
    </location>
</feature>
<feature type="transmembrane region" description="Helical" evidence="13">
    <location>
        <begin position="138"/>
        <end position="159"/>
    </location>
</feature>
<dbReference type="AlphaFoldDB" id="A0A7F8S0Q8"/>
<dbReference type="OrthoDB" id="6151005at2759"/>
<protein>
    <submittedName>
        <fullName evidence="16">Olfactory receptor 14K1</fullName>
    </submittedName>
</protein>
<dbReference type="PROSITE" id="PS50262">
    <property type="entry name" value="G_PROTEIN_RECEP_F1_2"/>
    <property type="match status" value="1"/>
</dbReference>
<evidence type="ECO:0000256" key="2">
    <source>
        <dbReference type="ARBA" id="ARBA00003929"/>
    </source>
</evidence>
<keyword evidence="8 13" id="KW-1133">Transmembrane helix</keyword>